<name>A0A8K0CS81_IGNLU</name>
<dbReference type="Proteomes" id="UP000801492">
    <property type="component" value="Unassembled WGS sequence"/>
</dbReference>
<gene>
    <name evidence="1" type="ORF">ILUMI_13527</name>
</gene>
<evidence type="ECO:0000313" key="1">
    <source>
        <dbReference type="EMBL" id="KAF2892644.1"/>
    </source>
</evidence>
<dbReference type="PANTHER" id="PTHR47272">
    <property type="entry name" value="DDE_TNP_1_7 DOMAIN-CONTAINING PROTEIN"/>
    <property type="match status" value="1"/>
</dbReference>
<evidence type="ECO:0008006" key="3">
    <source>
        <dbReference type="Google" id="ProtNLM"/>
    </source>
</evidence>
<dbReference type="PANTHER" id="PTHR47272:SF1">
    <property type="entry name" value="PIGGYBAC TRANSPOSABLE ELEMENT-DERIVED PROTEIN 3-LIKE"/>
    <property type="match status" value="1"/>
</dbReference>
<evidence type="ECO:0000313" key="2">
    <source>
        <dbReference type="Proteomes" id="UP000801492"/>
    </source>
</evidence>
<sequence length="188" mass="21376">MVLSNFYTQLPPLGVCGMFSGSFFTDDGIPPMTFYRNLKAVARSVTSEEVETTVTAIYDFDIKDEDRIEEGDAVEHVDKDHETEDESIKVFMFCGASGIIYRSIAYQSSTTLPVELQEKYSATNGLVTHLCSRIPDHHGHKYFRSGDNTKVVAVCWYDKKVVNMASNFIGIEPQDEVRRWDKKKDHVM</sequence>
<accession>A0A8K0CS81</accession>
<feature type="non-terminal residue" evidence="1">
    <location>
        <position position="1"/>
    </location>
</feature>
<dbReference type="AlphaFoldDB" id="A0A8K0CS81"/>
<proteinExistence type="predicted"/>
<keyword evidence="2" id="KW-1185">Reference proteome</keyword>
<dbReference type="EMBL" id="VTPC01008622">
    <property type="protein sequence ID" value="KAF2892644.1"/>
    <property type="molecule type" value="Genomic_DNA"/>
</dbReference>
<protein>
    <recommendedName>
        <fullName evidence="3">PiggyBac transposable element-derived protein domain-containing protein</fullName>
    </recommendedName>
</protein>
<comment type="caution">
    <text evidence="1">The sequence shown here is derived from an EMBL/GenBank/DDBJ whole genome shotgun (WGS) entry which is preliminary data.</text>
</comment>
<reference evidence="1" key="1">
    <citation type="submission" date="2019-08" db="EMBL/GenBank/DDBJ databases">
        <title>The genome of the North American firefly Photinus pyralis.</title>
        <authorList>
            <consortium name="Photinus pyralis genome working group"/>
            <person name="Fallon T.R."/>
            <person name="Sander Lower S.E."/>
            <person name="Weng J.-K."/>
        </authorList>
    </citation>
    <scope>NUCLEOTIDE SEQUENCE</scope>
    <source>
        <strain evidence="1">TRF0915ILg1</strain>
        <tissue evidence="1">Whole body</tissue>
    </source>
</reference>
<organism evidence="1 2">
    <name type="scientific">Ignelater luminosus</name>
    <name type="common">Cucubano</name>
    <name type="synonym">Pyrophorus luminosus</name>
    <dbReference type="NCBI Taxonomy" id="2038154"/>
    <lineage>
        <taxon>Eukaryota</taxon>
        <taxon>Metazoa</taxon>
        <taxon>Ecdysozoa</taxon>
        <taxon>Arthropoda</taxon>
        <taxon>Hexapoda</taxon>
        <taxon>Insecta</taxon>
        <taxon>Pterygota</taxon>
        <taxon>Neoptera</taxon>
        <taxon>Endopterygota</taxon>
        <taxon>Coleoptera</taxon>
        <taxon>Polyphaga</taxon>
        <taxon>Elateriformia</taxon>
        <taxon>Elateroidea</taxon>
        <taxon>Elateridae</taxon>
        <taxon>Agrypninae</taxon>
        <taxon>Pyrophorini</taxon>
        <taxon>Ignelater</taxon>
    </lineage>
</organism>